<dbReference type="EMBL" id="PJND01000011">
    <property type="protein sequence ID" value="PKW20145.1"/>
    <property type="molecule type" value="Genomic_DNA"/>
</dbReference>
<reference evidence="2 4" key="1">
    <citation type="submission" date="2017-12" db="EMBL/GenBank/DDBJ databases">
        <title>Genomic Encyclopedia of Type Strains, Phase III (KMG-III): the genomes of soil and plant-associated and newly described type strains.</title>
        <authorList>
            <person name="Whitman W."/>
        </authorList>
    </citation>
    <scope>NUCLEOTIDE SEQUENCE [LARGE SCALE GENOMIC DNA]</scope>
    <source>
        <strain evidence="2 4">IP-10</strain>
    </source>
</reference>
<feature type="transmembrane region" description="Helical" evidence="1">
    <location>
        <begin position="12"/>
        <end position="36"/>
    </location>
</feature>
<keyword evidence="1" id="KW-0472">Membrane</keyword>
<dbReference type="Pfam" id="PF20136">
    <property type="entry name" value="DUF6526"/>
    <property type="match status" value="1"/>
</dbReference>
<comment type="caution">
    <text evidence="3">The sequence shown here is derived from an EMBL/GenBank/DDBJ whole genome shotgun (WGS) entry which is preliminary data.</text>
</comment>
<dbReference type="Proteomes" id="UP000275027">
    <property type="component" value="Unassembled WGS sequence"/>
</dbReference>
<dbReference type="InterPro" id="IPR045385">
    <property type="entry name" value="DUF6526"/>
</dbReference>
<dbReference type="RefSeq" id="WP_101472964.1">
    <property type="nucleotide sequence ID" value="NZ_PJND01000011.1"/>
</dbReference>
<name>A0A497UBD9_9FLAO</name>
<keyword evidence="1" id="KW-1133">Transmembrane helix</keyword>
<evidence type="ECO:0000313" key="2">
    <source>
        <dbReference type="EMBL" id="PKW20145.1"/>
    </source>
</evidence>
<dbReference type="AlphaFoldDB" id="A0A497UBD9"/>
<proteinExistence type="predicted"/>
<accession>A0A497UBD9</accession>
<gene>
    <name evidence="2" type="ORF">B0G92_3225</name>
    <name evidence="3" type="ORF">CLV50_3174</name>
</gene>
<keyword evidence="1" id="KW-0812">Transmembrane</keyword>
<evidence type="ECO:0000313" key="5">
    <source>
        <dbReference type="Proteomes" id="UP000275027"/>
    </source>
</evidence>
<protein>
    <submittedName>
        <fullName evidence="3">Uncharacterized protein</fullName>
    </submittedName>
</protein>
<evidence type="ECO:0000313" key="3">
    <source>
        <dbReference type="EMBL" id="RLJ23359.1"/>
    </source>
</evidence>
<dbReference type="EMBL" id="RCCB01000015">
    <property type="protein sequence ID" value="RLJ23359.1"/>
    <property type="molecule type" value="Genomic_DNA"/>
</dbReference>
<dbReference type="Proteomes" id="UP000233767">
    <property type="component" value="Unassembled WGS sequence"/>
</dbReference>
<evidence type="ECO:0000256" key="1">
    <source>
        <dbReference type="SAM" id="Phobius"/>
    </source>
</evidence>
<sequence>MKTQSYSNHIRYYAPHHFVLYPLLLILLGTAIYFIFSREAERAIWIFISIGLFLISWLAFMLRQHYALTLQDRIVRLELRYRYFALTGERLELFENQLSQSQLFALRFAPDDELPGLLKRALQENLSGDAIKKSIINWKPDYHRV</sequence>
<feature type="transmembrane region" description="Helical" evidence="1">
    <location>
        <begin position="42"/>
        <end position="62"/>
    </location>
</feature>
<keyword evidence="4" id="KW-1185">Reference proteome</keyword>
<organism evidence="3 5">
    <name type="scientific">Flavobacterium lindanitolerans</name>
    <dbReference type="NCBI Taxonomy" id="428988"/>
    <lineage>
        <taxon>Bacteria</taxon>
        <taxon>Pseudomonadati</taxon>
        <taxon>Bacteroidota</taxon>
        <taxon>Flavobacteriia</taxon>
        <taxon>Flavobacteriales</taxon>
        <taxon>Flavobacteriaceae</taxon>
        <taxon>Flavobacterium</taxon>
    </lineage>
</organism>
<reference evidence="3 5" key="2">
    <citation type="submission" date="2018-10" db="EMBL/GenBank/DDBJ databases">
        <title>Genomic Encyclopedia of Archaeal and Bacterial Type Strains, Phase II (KMG-II): from individual species to whole genera.</title>
        <authorList>
            <person name="Goeker M."/>
        </authorList>
    </citation>
    <scope>NUCLEOTIDE SEQUENCE [LARGE SCALE GENOMIC DNA]</scope>
    <source>
        <strain evidence="3 5">DSM 21886</strain>
    </source>
</reference>
<evidence type="ECO:0000313" key="4">
    <source>
        <dbReference type="Proteomes" id="UP000233767"/>
    </source>
</evidence>